<evidence type="ECO:0000313" key="2">
    <source>
        <dbReference type="EMBL" id="CBX96054.1"/>
    </source>
</evidence>
<evidence type="ECO:0000256" key="1">
    <source>
        <dbReference type="SAM" id="MobiDB-lite"/>
    </source>
</evidence>
<dbReference type="EMBL" id="FP929127">
    <property type="protein sequence ID" value="CBX96054.1"/>
    <property type="molecule type" value="Genomic_DNA"/>
</dbReference>
<dbReference type="Proteomes" id="UP000002668">
    <property type="component" value="Genome"/>
</dbReference>
<name>E4ZWS8_LEPMJ</name>
<evidence type="ECO:0000313" key="3">
    <source>
        <dbReference type="Proteomes" id="UP000002668"/>
    </source>
</evidence>
<proteinExistence type="predicted"/>
<dbReference type="VEuPathDB" id="FungiDB:LEMA_P032060.1"/>
<feature type="region of interest" description="Disordered" evidence="1">
    <location>
        <begin position="1"/>
        <end position="70"/>
    </location>
</feature>
<dbReference type="AlphaFoldDB" id="E4ZWS8"/>
<feature type="compositionally biased region" description="Polar residues" evidence="1">
    <location>
        <begin position="1"/>
        <end position="16"/>
    </location>
</feature>
<sequence length="136" mass="15019">MASSEGNPADPSSNLNKELVVDSKKPDPANKSLETLPSSVYSPSPQPVDQATQHTDPTSGSEPSQITKDVPLIPTVGEIIATCDTEDTVVLTELDQRLRHHGSSENERREAVLQLQKWRKDAREQEARRMEEGDDM</sequence>
<feature type="compositionally biased region" description="Basic and acidic residues" evidence="1">
    <location>
        <begin position="19"/>
        <end position="28"/>
    </location>
</feature>
<accession>E4ZWS8</accession>
<dbReference type="InParanoid" id="E4ZWS8"/>
<organism evidence="3">
    <name type="scientific">Leptosphaeria maculans (strain JN3 / isolate v23.1.3 / race Av1-4-5-6-7-8)</name>
    <name type="common">Blackleg fungus</name>
    <name type="synonym">Phoma lingam</name>
    <dbReference type="NCBI Taxonomy" id="985895"/>
    <lineage>
        <taxon>Eukaryota</taxon>
        <taxon>Fungi</taxon>
        <taxon>Dikarya</taxon>
        <taxon>Ascomycota</taxon>
        <taxon>Pezizomycotina</taxon>
        <taxon>Dothideomycetes</taxon>
        <taxon>Pleosporomycetidae</taxon>
        <taxon>Pleosporales</taxon>
        <taxon>Pleosporineae</taxon>
        <taxon>Leptosphaeriaceae</taxon>
        <taxon>Plenodomus</taxon>
        <taxon>Plenodomus lingam/Leptosphaeria maculans species complex</taxon>
    </lineage>
</organism>
<reference evidence="3" key="1">
    <citation type="journal article" date="2011" name="Nat. Commun.">
        <title>Effector diversification within compartments of the Leptosphaeria maculans genome affected by Repeat-Induced Point mutations.</title>
        <authorList>
            <person name="Rouxel T."/>
            <person name="Grandaubert J."/>
            <person name="Hane J.K."/>
            <person name="Hoede C."/>
            <person name="van de Wouw A.P."/>
            <person name="Couloux A."/>
            <person name="Dominguez V."/>
            <person name="Anthouard V."/>
            <person name="Bally P."/>
            <person name="Bourras S."/>
            <person name="Cozijnsen A.J."/>
            <person name="Ciuffetti L.M."/>
            <person name="Degrave A."/>
            <person name="Dilmaghani A."/>
            <person name="Duret L."/>
            <person name="Fudal I."/>
            <person name="Goodwin S.B."/>
            <person name="Gout L."/>
            <person name="Glaser N."/>
            <person name="Linglin J."/>
            <person name="Kema G.H.J."/>
            <person name="Lapalu N."/>
            <person name="Lawrence C.B."/>
            <person name="May K."/>
            <person name="Meyer M."/>
            <person name="Ollivier B."/>
            <person name="Poulain J."/>
            <person name="Schoch C.L."/>
            <person name="Simon A."/>
            <person name="Spatafora J.W."/>
            <person name="Stachowiak A."/>
            <person name="Turgeon B.G."/>
            <person name="Tyler B.M."/>
            <person name="Vincent D."/>
            <person name="Weissenbach J."/>
            <person name="Amselem J."/>
            <person name="Quesneville H."/>
            <person name="Oliver R.P."/>
            <person name="Wincker P."/>
            <person name="Balesdent M.-H."/>
            <person name="Howlett B.J."/>
        </authorList>
    </citation>
    <scope>NUCLEOTIDE SEQUENCE [LARGE SCALE GENOMIC DNA]</scope>
    <source>
        <strain evidence="3">JN3 / isolate v23.1.3 / race Av1-4-5-6-7-8</strain>
    </source>
</reference>
<keyword evidence="3" id="KW-1185">Reference proteome</keyword>
<feature type="compositionally biased region" description="Polar residues" evidence="1">
    <location>
        <begin position="49"/>
        <end position="67"/>
    </location>
</feature>
<dbReference type="GeneID" id="13280923"/>
<dbReference type="HOGENOM" id="CLU_1875809_0_0_1"/>
<protein>
    <submittedName>
        <fullName evidence="2">Predicted protein</fullName>
    </submittedName>
</protein>
<gene>
    <name evidence="2" type="ORF">LEMA_P032060.1</name>
</gene>